<feature type="domain" description="Topo IIA-type catalytic" evidence="11">
    <location>
        <begin position="34"/>
        <end position="532"/>
    </location>
</feature>
<dbReference type="SUPFAM" id="SSF101904">
    <property type="entry name" value="GyrA/ParC C-terminal domain-like"/>
    <property type="match status" value="1"/>
</dbReference>
<dbReference type="InterPro" id="IPR013758">
    <property type="entry name" value="Topo_IIA_A/C_ab"/>
</dbReference>
<evidence type="ECO:0000313" key="12">
    <source>
        <dbReference type="EMBL" id="TCI09903.1"/>
    </source>
</evidence>
<comment type="function">
    <text evidence="8">A type II topoisomerase that negatively supercoils closed circular double-stranded (ds) DNA in an ATP-dependent manner to modulate DNA topology and maintain chromosomes in an underwound state. Negative supercoiling favors strand separation, and DNA replication, transcription, recombination and repair, all of which involve strand separation. Also able to catalyze the interconversion of other topological isomers of dsDNA rings, including catenanes and knotted rings. Type II topoisomerases break and join 2 DNA strands simultaneously in an ATP-dependent manner.</text>
</comment>
<feature type="active site" description="O-(5'-phospho-DNA)-tyrosine intermediate" evidence="8 9">
    <location>
        <position position="122"/>
    </location>
</feature>
<evidence type="ECO:0000256" key="2">
    <source>
        <dbReference type="ARBA" id="ARBA00008263"/>
    </source>
</evidence>
<feature type="region of interest" description="Disordered" evidence="10">
    <location>
        <begin position="838"/>
        <end position="872"/>
    </location>
</feature>
<comment type="subunit">
    <text evidence="8">Heterotetramer, composed of two GyrA and two GyrB chains. In the heterotetramer, GyrA contains the active site tyrosine that forms a transient covalent intermediate with DNA, while GyrB binds cofactors and catalyzes ATP hydrolysis.</text>
</comment>
<evidence type="ECO:0000256" key="6">
    <source>
        <dbReference type="ARBA" id="ARBA00023125"/>
    </source>
</evidence>
<feature type="compositionally biased region" description="Acidic residues" evidence="10">
    <location>
        <begin position="840"/>
        <end position="850"/>
    </location>
</feature>
<dbReference type="AlphaFoldDB" id="A0A4R0YSU1"/>
<dbReference type="Proteomes" id="UP000291822">
    <property type="component" value="Unassembled WGS sequence"/>
</dbReference>
<dbReference type="PANTHER" id="PTHR43493">
    <property type="entry name" value="DNA GYRASE/TOPOISOMERASE SUBUNIT A"/>
    <property type="match status" value="1"/>
</dbReference>
<dbReference type="SUPFAM" id="SSF56719">
    <property type="entry name" value="Type II DNA topoisomerase"/>
    <property type="match status" value="1"/>
</dbReference>
<keyword evidence="5 8" id="KW-0799">Topoisomerase</keyword>
<keyword evidence="3 8" id="KW-0547">Nucleotide-binding</keyword>
<dbReference type="InterPro" id="IPR002205">
    <property type="entry name" value="Topo_IIA_dom_A"/>
</dbReference>
<dbReference type="GO" id="GO:0003677">
    <property type="term" value="F:DNA binding"/>
    <property type="evidence" value="ECO:0007669"/>
    <property type="project" value="UniProtKB-UniRule"/>
</dbReference>
<sequence>MAELAKEVIRVNIEDEMRQSYLDYAMSVIVGRALPDVRDGLKPVHRRVLFAMNELGNAWNKAYKKSARVVGDVIGKYHPHGDASVYDAIVRMAQPFSLRYMLVDGQGNFGSVDGDNAAAMRYTEVRMARLTQELLADIDKDTVDFGPNYDESEHEPLVLPTRVPNLLINGSAGIAVGMATNVPPHNLTEVVAATIGLIDDPSLSVEDLMHYIPGPDFPTAGIINGSSGIIEAYRTGRGRILVRARTEIETESNGRETIIVHELPYQVNKARLIEKIAELVKEKKLEGISELRDESDKDGMRVVIEIRRDSMADVVLNNLFQQTQLQVTFGINMVALLDGQPRLLNLKDILEAFIRHRREVVTRRTIFDLRKARARAHILEGLTVALANIDEMIELIRTSASPQEARERMLARKWQPGMVGSLLAAAGAEASRPEDMDPRDGLKADGYQLSDVQAQEILAMRLHRLTGLEQEKLSDEYRQILETIRGLIEILEDPARLLAVIRDELQAIKDEFGDARRTEIQHSQEDLNVLDLIAPEDVVVTLSHTGYVKRQPASTYRAQRRGGKGRSASALKDEDFVEQLWVVNTHDTLLTFTSTGRVYWLKVYQMPESGPNARGKPMVNLLPLGEGEKVQAVLPVREYTEDRFVFFATRQGTVKKTPLTEFAFQLQKGKIAINLDEGDALIGVELTDGNSDVLLFASNGKTVRFDESEVRSMGRTATGVRGMKLADEASVVSLIVAADGDILTATERGYGKRTALDEFPKKGRGTQGVIGIQCSERNGALVAATQVTEAHELMLISDQGTLVRTRVAEISQLSRNTQGVTLIRLPADESLVSVVRLDAETENGEGEDAAVEPGQAESGQAEPGVDTPTDAG</sequence>
<keyword evidence="4 8" id="KW-0067">ATP-binding</keyword>
<dbReference type="FunFam" id="3.30.1360.40:FF:000002">
    <property type="entry name" value="DNA gyrase subunit A"/>
    <property type="match status" value="1"/>
</dbReference>
<dbReference type="Pfam" id="PF00521">
    <property type="entry name" value="DNA_topoisoIV"/>
    <property type="match status" value="1"/>
</dbReference>
<dbReference type="GO" id="GO:0005737">
    <property type="term" value="C:cytoplasm"/>
    <property type="evidence" value="ECO:0007669"/>
    <property type="project" value="UniProtKB-SubCell"/>
</dbReference>
<dbReference type="Gene3D" id="3.90.199.10">
    <property type="entry name" value="Topoisomerase II, domain 5"/>
    <property type="match status" value="1"/>
</dbReference>
<evidence type="ECO:0000256" key="9">
    <source>
        <dbReference type="PROSITE-ProRule" id="PRU01384"/>
    </source>
</evidence>
<evidence type="ECO:0000256" key="7">
    <source>
        <dbReference type="ARBA" id="ARBA00023235"/>
    </source>
</evidence>
<dbReference type="EC" id="5.6.2.2" evidence="8"/>
<reference evidence="12 13" key="1">
    <citation type="submission" date="2019-02" db="EMBL/GenBank/DDBJ databases">
        <title>Dyella amyloliquefaciens sp. nov., isolated from forest soil.</title>
        <authorList>
            <person name="Gao Z.-H."/>
            <person name="Qiu L.-H."/>
        </authorList>
    </citation>
    <scope>NUCLEOTIDE SEQUENCE [LARGE SCALE GENOMIC DNA]</scope>
    <source>
        <strain evidence="12 13">KACC 12747</strain>
    </source>
</reference>
<dbReference type="PROSITE" id="PS52040">
    <property type="entry name" value="TOPO_IIA"/>
    <property type="match status" value="1"/>
</dbReference>
<dbReference type="GO" id="GO:0006261">
    <property type="term" value="P:DNA-templated DNA replication"/>
    <property type="evidence" value="ECO:0007669"/>
    <property type="project" value="UniProtKB-UniRule"/>
</dbReference>
<dbReference type="FunFam" id="2.120.10.90:FF:000004">
    <property type="entry name" value="DNA gyrase subunit A"/>
    <property type="match status" value="1"/>
</dbReference>
<dbReference type="Pfam" id="PF03989">
    <property type="entry name" value="DNA_gyraseA_C"/>
    <property type="match status" value="6"/>
</dbReference>
<dbReference type="InterPro" id="IPR013757">
    <property type="entry name" value="Topo_IIA_A_a_sf"/>
</dbReference>
<gene>
    <name evidence="8 12" type="primary">gyrA</name>
    <name evidence="12" type="ORF">EZM97_13215</name>
</gene>
<evidence type="ECO:0000256" key="8">
    <source>
        <dbReference type="HAMAP-Rule" id="MF_01897"/>
    </source>
</evidence>
<keyword evidence="7 8" id="KW-0413">Isomerase</keyword>
<comment type="caution">
    <text evidence="12">The sequence shown here is derived from an EMBL/GenBank/DDBJ whole genome shotgun (WGS) entry which is preliminary data.</text>
</comment>
<dbReference type="NCBIfam" id="TIGR01063">
    <property type="entry name" value="gyrA"/>
    <property type="match status" value="1"/>
</dbReference>
<dbReference type="GO" id="GO:0034335">
    <property type="term" value="F:DNA negative supercoiling activity"/>
    <property type="evidence" value="ECO:0007669"/>
    <property type="project" value="UniProtKB-ARBA"/>
</dbReference>
<proteinExistence type="inferred from homology"/>
<dbReference type="GO" id="GO:0005694">
    <property type="term" value="C:chromosome"/>
    <property type="evidence" value="ECO:0007669"/>
    <property type="project" value="InterPro"/>
</dbReference>
<evidence type="ECO:0000256" key="3">
    <source>
        <dbReference type="ARBA" id="ARBA00022741"/>
    </source>
</evidence>
<keyword evidence="13" id="KW-1185">Reference proteome</keyword>
<organism evidence="12 13">
    <name type="scientific">Dyella soli</name>
    <dbReference type="NCBI Taxonomy" id="522319"/>
    <lineage>
        <taxon>Bacteria</taxon>
        <taxon>Pseudomonadati</taxon>
        <taxon>Pseudomonadota</taxon>
        <taxon>Gammaproteobacteria</taxon>
        <taxon>Lysobacterales</taxon>
        <taxon>Rhodanobacteraceae</taxon>
        <taxon>Dyella</taxon>
    </lineage>
</organism>
<dbReference type="Gene3D" id="3.30.1360.40">
    <property type="match status" value="1"/>
</dbReference>
<evidence type="ECO:0000259" key="11">
    <source>
        <dbReference type="PROSITE" id="PS52040"/>
    </source>
</evidence>
<comment type="catalytic activity">
    <reaction evidence="1 8 9">
        <text>ATP-dependent breakage, passage and rejoining of double-stranded DNA.</text>
        <dbReference type="EC" id="5.6.2.2"/>
    </reaction>
</comment>
<dbReference type="RefSeq" id="WP_131407408.1">
    <property type="nucleotide sequence ID" value="NZ_SJTG01000002.1"/>
</dbReference>
<dbReference type="InterPro" id="IPR005743">
    <property type="entry name" value="GyrA"/>
</dbReference>
<evidence type="ECO:0000256" key="4">
    <source>
        <dbReference type="ARBA" id="ARBA00022840"/>
    </source>
</evidence>
<comment type="subcellular location">
    <subcellularLocation>
        <location evidence="8">Cytoplasm</location>
    </subcellularLocation>
</comment>
<dbReference type="NCBIfam" id="NF004043">
    <property type="entry name" value="PRK05560.1"/>
    <property type="match status" value="1"/>
</dbReference>
<dbReference type="Gene3D" id="1.10.268.10">
    <property type="entry name" value="Topoisomerase, domain 3"/>
    <property type="match status" value="1"/>
</dbReference>
<dbReference type="CDD" id="cd00187">
    <property type="entry name" value="TOP4c"/>
    <property type="match status" value="1"/>
</dbReference>
<dbReference type="PANTHER" id="PTHR43493:SF5">
    <property type="entry name" value="DNA GYRASE SUBUNIT A, CHLOROPLASTIC_MITOCHONDRIAL"/>
    <property type="match status" value="1"/>
</dbReference>
<protein>
    <recommendedName>
        <fullName evidence="8">DNA gyrase subunit A</fullName>
        <ecNumber evidence="8">5.6.2.2</ecNumber>
    </recommendedName>
</protein>
<evidence type="ECO:0000313" key="13">
    <source>
        <dbReference type="Proteomes" id="UP000291822"/>
    </source>
</evidence>
<comment type="miscellaneous">
    <text evidence="8">Few gyrases are as efficient as E.coli at forming negative supercoils. Not all organisms have 2 type II topoisomerases; in organisms with a single type II topoisomerase this enzyme also has to decatenate newly replicated chromosomes.</text>
</comment>
<dbReference type="FunFam" id="3.90.199.10:FF:000001">
    <property type="entry name" value="DNA gyrase subunit A"/>
    <property type="match status" value="1"/>
</dbReference>
<dbReference type="Gene3D" id="2.120.10.90">
    <property type="entry name" value="DNA gyrase/topoisomerase IV, subunit A, C-terminal"/>
    <property type="match status" value="1"/>
</dbReference>
<dbReference type="GO" id="GO:0006265">
    <property type="term" value="P:DNA topological change"/>
    <property type="evidence" value="ECO:0007669"/>
    <property type="project" value="UniProtKB-UniRule"/>
</dbReference>
<keyword evidence="6 8" id="KW-0238">DNA-binding</keyword>
<dbReference type="InterPro" id="IPR013760">
    <property type="entry name" value="Topo_IIA-like_dom_sf"/>
</dbReference>
<dbReference type="InterPro" id="IPR006691">
    <property type="entry name" value="GyrA/parC_rep"/>
</dbReference>
<name>A0A4R0YSU1_9GAMM</name>
<dbReference type="InterPro" id="IPR035516">
    <property type="entry name" value="Gyrase/topoIV_suA_C"/>
</dbReference>
<evidence type="ECO:0000256" key="5">
    <source>
        <dbReference type="ARBA" id="ARBA00023029"/>
    </source>
</evidence>
<dbReference type="GO" id="GO:0005524">
    <property type="term" value="F:ATP binding"/>
    <property type="evidence" value="ECO:0007669"/>
    <property type="project" value="UniProtKB-UniRule"/>
</dbReference>
<dbReference type="NCBIfam" id="NF004044">
    <property type="entry name" value="PRK05561.1"/>
    <property type="match status" value="1"/>
</dbReference>
<feature type="short sequence motif" description="GyrA-box" evidence="8">
    <location>
        <begin position="559"/>
        <end position="565"/>
    </location>
</feature>
<dbReference type="InterPro" id="IPR050220">
    <property type="entry name" value="Type_II_DNA_Topoisomerases"/>
</dbReference>
<dbReference type="EMBL" id="SJTG01000002">
    <property type="protein sequence ID" value="TCI09903.1"/>
    <property type="molecule type" value="Genomic_DNA"/>
</dbReference>
<evidence type="ECO:0000256" key="10">
    <source>
        <dbReference type="SAM" id="MobiDB-lite"/>
    </source>
</evidence>
<evidence type="ECO:0000256" key="1">
    <source>
        <dbReference type="ARBA" id="ARBA00000185"/>
    </source>
</evidence>
<keyword evidence="8" id="KW-0963">Cytoplasm</keyword>
<comment type="similarity">
    <text evidence="2 8">Belongs to the type II topoisomerase GyrA/ParC subunit family.</text>
</comment>
<dbReference type="HAMAP" id="MF_01897">
    <property type="entry name" value="GyrA"/>
    <property type="match status" value="1"/>
</dbReference>
<dbReference type="SMART" id="SM00434">
    <property type="entry name" value="TOP4c"/>
    <property type="match status" value="1"/>
</dbReference>
<dbReference type="GO" id="GO:0009330">
    <property type="term" value="C:DNA topoisomerase type II (double strand cut, ATP-hydrolyzing) complex"/>
    <property type="evidence" value="ECO:0007669"/>
    <property type="project" value="TreeGrafter"/>
</dbReference>
<accession>A0A4R0YSU1</accession>